<comment type="caution">
    <text evidence="2">The sequence shown here is derived from an EMBL/GenBank/DDBJ whole genome shotgun (WGS) entry which is preliminary data.</text>
</comment>
<keyword evidence="2" id="KW-0449">Lipoprotein</keyword>
<evidence type="ECO:0000256" key="1">
    <source>
        <dbReference type="SAM" id="MobiDB-lite"/>
    </source>
</evidence>
<feature type="region of interest" description="Disordered" evidence="1">
    <location>
        <begin position="34"/>
        <end position="58"/>
    </location>
</feature>
<evidence type="ECO:0000313" key="2">
    <source>
        <dbReference type="EMBL" id="MFD2117645.1"/>
    </source>
</evidence>
<accession>A0ABW4YPQ1</accession>
<dbReference type="EMBL" id="JBHUHO010000046">
    <property type="protein sequence ID" value="MFD2117645.1"/>
    <property type="molecule type" value="Genomic_DNA"/>
</dbReference>
<gene>
    <name evidence="2" type="ORF">ACFSJH_18105</name>
</gene>
<evidence type="ECO:0000313" key="3">
    <source>
        <dbReference type="Proteomes" id="UP001597362"/>
    </source>
</evidence>
<organism evidence="2 3">
    <name type="scientific">Paenibacillus yanchengensis</name>
    <dbReference type="NCBI Taxonomy" id="2035833"/>
    <lineage>
        <taxon>Bacteria</taxon>
        <taxon>Bacillati</taxon>
        <taxon>Bacillota</taxon>
        <taxon>Bacilli</taxon>
        <taxon>Bacillales</taxon>
        <taxon>Paenibacillaceae</taxon>
        <taxon>Paenibacillus</taxon>
    </lineage>
</organism>
<dbReference type="Pfam" id="PF09580">
    <property type="entry name" value="Spore_YhcN_YlaJ"/>
    <property type="match status" value="1"/>
</dbReference>
<dbReference type="Proteomes" id="UP001597362">
    <property type="component" value="Unassembled WGS sequence"/>
</dbReference>
<sequence length="184" mass="20741">MYKTYTINGVKTWLIIGMTFAVVLSGCGKANQTEDNQVKPQSVVPPTEQLDNGSDYSNKVIPNSKVAPETGDGTINQQQMKQLVASFSGVDDSEVALQDKDVLVGLEVNDSTKRKMVAKQVFSKLNSQYPSYNYYITTDLQQRKQIAKLEQEIDKQKSKYMLRPAYMDLLGEIKQQMAEMELVR</sequence>
<feature type="compositionally biased region" description="Polar residues" evidence="1">
    <location>
        <begin position="49"/>
        <end position="58"/>
    </location>
</feature>
<dbReference type="PROSITE" id="PS51257">
    <property type="entry name" value="PROKAR_LIPOPROTEIN"/>
    <property type="match status" value="1"/>
</dbReference>
<reference evidence="3" key="1">
    <citation type="journal article" date="2019" name="Int. J. Syst. Evol. Microbiol.">
        <title>The Global Catalogue of Microorganisms (GCM) 10K type strain sequencing project: providing services to taxonomists for standard genome sequencing and annotation.</title>
        <authorList>
            <consortium name="The Broad Institute Genomics Platform"/>
            <consortium name="The Broad Institute Genome Sequencing Center for Infectious Disease"/>
            <person name="Wu L."/>
            <person name="Ma J."/>
        </authorList>
    </citation>
    <scope>NUCLEOTIDE SEQUENCE [LARGE SCALE GENOMIC DNA]</scope>
    <source>
        <strain evidence="3">GH52</strain>
    </source>
</reference>
<dbReference type="RefSeq" id="WP_377774894.1">
    <property type="nucleotide sequence ID" value="NZ_JBHUHO010000046.1"/>
</dbReference>
<name>A0ABW4YPQ1_9BACL</name>
<protein>
    <submittedName>
        <fullName evidence="2">YhcN/YlaJ family sporulation lipoprotein</fullName>
    </submittedName>
</protein>
<keyword evidence="3" id="KW-1185">Reference proteome</keyword>
<proteinExistence type="predicted"/>
<dbReference type="InterPro" id="IPR019076">
    <property type="entry name" value="Spore_lipoprot_YhcN/YlaJ-like"/>
</dbReference>